<gene>
    <name evidence="2" type="ORF">NDU88_002909</name>
</gene>
<comment type="caution">
    <text evidence="2">The sequence shown here is derived from an EMBL/GenBank/DDBJ whole genome shotgun (WGS) entry which is preliminary data.</text>
</comment>
<keyword evidence="3" id="KW-1185">Reference proteome</keyword>
<name>A0AAV7VDU9_PLEWA</name>
<accession>A0AAV7VDU9</accession>
<feature type="compositionally biased region" description="Basic and acidic residues" evidence="1">
    <location>
        <begin position="111"/>
        <end position="121"/>
    </location>
</feature>
<feature type="region of interest" description="Disordered" evidence="1">
    <location>
        <begin position="71"/>
        <end position="121"/>
    </location>
</feature>
<proteinExistence type="predicted"/>
<organism evidence="2 3">
    <name type="scientific">Pleurodeles waltl</name>
    <name type="common">Iberian ribbed newt</name>
    <dbReference type="NCBI Taxonomy" id="8319"/>
    <lineage>
        <taxon>Eukaryota</taxon>
        <taxon>Metazoa</taxon>
        <taxon>Chordata</taxon>
        <taxon>Craniata</taxon>
        <taxon>Vertebrata</taxon>
        <taxon>Euteleostomi</taxon>
        <taxon>Amphibia</taxon>
        <taxon>Batrachia</taxon>
        <taxon>Caudata</taxon>
        <taxon>Salamandroidea</taxon>
        <taxon>Salamandridae</taxon>
        <taxon>Pleurodelinae</taxon>
        <taxon>Pleurodeles</taxon>
    </lineage>
</organism>
<sequence length="121" mass="13998">MDQKDFFLSRGRSVRRKFRRTACFAARKTPHTDADRRDALGTIETSTHNLARTKAARLSRRNRRDAYRECETLTHGLARTTPPDFQGEIDATPAVRPKFRRTASQGQRRPTSKEKSTRRLP</sequence>
<dbReference type="EMBL" id="JANPWB010000003">
    <property type="protein sequence ID" value="KAJ1199071.1"/>
    <property type="molecule type" value="Genomic_DNA"/>
</dbReference>
<dbReference type="Proteomes" id="UP001066276">
    <property type="component" value="Chromosome 2_1"/>
</dbReference>
<protein>
    <submittedName>
        <fullName evidence="2">Uncharacterized protein</fullName>
    </submittedName>
</protein>
<dbReference type="AlphaFoldDB" id="A0AAV7VDU9"/>
<evidence type="ECO:0000313" key="2">
    <source>
        <dbReference type="EMBL" id="KAJ1199071.1"/>
    </source>
</evidence>
<evidence type="ECO:0000256" key="1">
    <source>
        <dbReference type="SAM" id="MobiDB-lite"/>
    </source>
</evidence>
<evidence type="ECO:0000313" key="3">
    <source>
        <dbReference type="Proteomes" id="UP001066276"/>
    </source>
</evidence>
<reference evidence="2" key="1">
    <citation type="journal article" date="2022" name="bioRxiv">
        <title>Sequencing and chromosome-scale assembly of the giantPleurodeles waltlgenome.</title>
        <authorList>
            <person name="Brown T."/>
            <person name="Elewa A."/>
            <person name="Iarovenko S."/>
            <person name="Subramanian E."/>
            <person name="Araus A.J."/>
            <person name="Petzold A."/>
            <person name="Susuki M."/>
            <person name="Suzuki K.-i.T."/>
            <person name="Hayashi T."/>
            <person name="Toyoda A."/>
            <person name="Oliveira C."/>
            <person name="Osipova E."/>
            <person name="Leigh N.D."/>
            <person name="Simon A."/>
            <person name="Yun M.H."/>
        </authorList>
    </citation>
    <scope>NUCLEOTIDE SEQUENCE</scope>
    <source>
        <strain evidence="2">20211129_DDA</strain>
        <tissue evidence="2">Liver</tissue>
    </source>
</reference>